<dbReference type="RefSeq" id="WP_231335370.1">
    <property type="nucleotide sequence ID" value="NZ_CP059572.1"/>
</dbReference>
<evidence type="ECO:0000313" key="3">
    <source>
        <dbReference type="Proteomes" id="UP001049518"/>
    </source>
</evidence>
<proteinExistence type="predicted"/>
<feature type="region of interest" description="Disordered" evidence="1">
    <location>
        <begin position="59"/>
        <end position="96"/>
    </location>
</feature>
<evidence type="ECO:0000256" key="1">
    <source>
        <dbReference type="SAM" id="MobiDB-lite"/>
    </source>
</evidence>
<dbReference type="Proteomes" id="UP001049518">
    <property type="component" value="Chromosome"/>
</dbReference>
<organism evidence="2 3">
    <name type="scientific">Actinomadura graeca</name>
    <dbReference type="NCBI Taxonomy" id="2750812"/>
    <lineage>
        <taxon>Bacteria</taxon>
        <taxon>Bacillati</taxon>
        <taxon>Actinomycetota</taxon>
        <taxon>Actinomycetes</taxon>
        <taxon>Streptosporangiales</taxon>
        <taxon>Thermomonosporaceae</taxon>
        <taxon>Actinomadura</taxon>
    </lineage>
</organism>
<name>A0ABX8QXI8_9ACTN</name>
<accession>A0ABX8QXI8</accession>
<keyword evidence="3" id="KW-1185">Reference proteome</keyword>
<sequence length="113" mass="13131">MRIPPAVIYRATHGPAYLLAWEQHHDRTWWARLLWIEIHPDGYTGRHARVVAADVAPIPGQDYASVPRHRIDSRTRPPSDPTDPRDPSHRRDPQAGFRLAYERALNRKPEPDF</sequence>
<dbReference type="EMBL" id="CP059572">
    <property type="protein sequence ID" value="QXJ22167.1"/>
    <property type="molecule type" value="Genomic_DNA"/>
</dbReference>
<protein>
    <submittedName>
        <fullName evidence="2">Uncharacterized protein</fullName>
    </submittedName>
</protein>
<feature type="compositionally biased region" description="Basic and acidic residues" evidence="1">
    <location>
        <begin position="69"/>
        <end position="93"/>
    </location>
</feature>
<evidence type="ECO:0000313" key="2">
    <source>
        <dbReference type="EMBL" id="QXJ22167.1"/>
    </source>
</evidence>
<reference evidence="2" key="1">
    <citation type="submission" date="2020-07" db="EMBL/GenBank/DDBJ databases">
        <authorList>
            <person name="Tarantini F.S."/>
            <person name="Hong K.W."/>
            <person name="Chan K.G."/>
        </authorList>
    </citation>
    <scope>NUCLEOTIDE SEQUENCE</scope>
    <source>
        <strain evidence="2">32-07</strain>
    </source>
</reference>
<gene>
    <name evidence="2" type="ORF">AGRA3207_003126</name>
</gene>